<keyword evidence="1" id="KW-1133">Transmembrane helix</keyword>
<dbReference type="AlphaFoldDB" id="A0ABD1HPU6"/>
<organism evidence="3 4">
    <name type="scientific">Salvia divinorum</name>
    <name type="common">Maria pastora</name>
    <name type="synonym">Diviner's sage</name>
    <dbReference type="NCBI Taxonomy" id="28513"/>
    <lineage>
        <taxon>Eukaryota</taxon>
        <taxon>Viridiplantae</taxon>
        <taxon>Streptophyta</taxon>
        <taxon>Embryophyta</taxon>
        <taxon>Tracheophyta</taxon>
        <taxon>Spermatophyta</taxon>
        <taxon>Magnoliopsida</taxon>
        <taxon>eudicotyledons</taxon>
        <taxon>Gunneridae</taxon>
        <taxon>Pentapetalae</taxon>
        <taxon>asterids</taxon>
        <taxon>lamiids</taxon>
        <taxon>Lamiales</taxon>
        <taxon>Lamiaceae</taxon>
        <taxon>Nepetoideae</taxon>
        <taxon>Mentheae</taxon>
        <taxon>Salviinae</taxon>
        <taxon>Salvia</taxon>
        <taxon>Salvia subgen. Calosphace</taxon>
    </lineage>
</organism>
<proteinExistence type="predicted"/>
<protein>
    <recommendedName>
        <fullName evidence="2">Apple domain-containing protein</fullName>
    </recommendedName>
</protein>
<evidence type="ECO:0000256" key="1">
    <source>
        <dbReference type="SAM" id="Phobius"/>
    </source>
</evidence>
<name>A0ABD1HPU6_SALDI</name>
<dbReference type="InterPro" id="IPR003609">
    <property type="entry name" value="Pan_app"/>
</dbReference>
<keyword evidence="1" id="KW-0812">Transmembrane</keyword>
<keyword evidence="4" id="KW-1185">Reference proteome</keyword>
<dbReference type="Proteomes" id="UP001567538">
    <property type="component" value="Unassembled WGS sequence"/>
</dbReference>
<feature type="transmembrane region" description="Helical" evidence="1">
    <location>
        <begin position="92"/>
        <end position="115"/>
    </location>
</feature>
<evidence type="ECO:0000259" key="2">
    <source>
        <dbReference type="Pfam" id="PF08276"/>
    </source>
</evidence>
<dbReference type="EMBL" id="JBEAFC010000005">
    <property type="protein sequence ID" value="KAL1557229.1"/>
    <property type="molecule type" value="Genomic_DNA"/>
</dbReference>
<reference evidence="3 4" key="1">
    <citation type="submission" date="2024-06" db="EMBL/GenBank/DDBJ databases">
        <title>A chromosome level genome sequence of Diviner's sage (Salvia divinorum).</title>
        <authorList>
            <person name="Ford S.A."/>
            <person name="Ro D.-K."/>
            <person name="Ness R.W."/>
            <person name="Phillips M.A."/>
        </authorList>
    </citation>
    <scope>NUCLEOTIDE SEQUENCE [LARGE SCALE GENOMIC DNA]</scope>
    <source>
        <strain evidence="3">SAF-2024a</strain>
        <tissue evidence="3">Leaf</tissue>
    </source>
</reference>
<dbReference type="Pfam" id="PF08276">
    <property type="entry name" value="PAN_2"/>
    <property type="match status" value="1"/>
</dbReference>
<dbReference type="PANTHER" id="PTHR32444:SF235">
    <property type="entry name" value="OS01G0783900 PROTEIN"/>
    <property type="match status" value="1"/>
</dbReference>
<gene>
    <name evidence="3" type="ORF">AAHA92_12738</name>
</gene>
<dbReference type="PANTHER" id="PTHR32444">
    <property type="entry name" value="BULB-TYPE LECTIN DOMAIN-CONTAINING PROTEIN"/>
    <property type="match status" value="1"/>
</dbReference>
<sequence length="160" mass="18102">MAAATWQARGLAGASTRSDLCRETVRGGAECLRNYSCMAYTQVDIKREIGCLIWYHDLIDIRTMSQDGQVFYVRMASSEADDDSDEGKKREILIASLVSVVGVVVLVLALSLYVWRRKMKNYRTLKGEGKCENQLDLPFLGKEDLVLFIRASWKEGKKLQ</sequence>
<accession>A0ABD1HPU6</accession>
<evidence type="ECO:0000313" key="3">
    <source>
        <dbReference type="EMBL" id="KAL1557229.1"/>
    </source>
</evidence>
<keyword evidence="1" id="KW-0472">Membrane</keyword>
<evidence type="ECO:0000313" key="4">
    <source>
        <dbReference type="Proteomes" id="UP001567538"/>
    </source>
</evidence>
<feature type="domain" description="Apple" evidence="2">
    <location>
        <begin position="29"/>
        <end position="61"/>
    </location>
</feature>
<comment type="caution">
    <text evidence="3">The sequence shown here is derived from an EMBL/GenBank/DDBJ whole genome shotgun (WGS) entry which is preliminary data.</text>
</comment>